<evidence type="ECO:0000313" key="2">
    <source>
        <dbReference type="Proteomes" id="UP001215598"/>
    </source>
</evidence>
<name>A0AAD7P053_9AGAR</name>
<dbReference type="EMBL" id="JARKIB010000003">
    <property type="protein sequence ID" value="KAJ7782951.1"/>
    <property type="molecule type" value="Genomic_DNA"/>
</dbReference>
<reference evidence="1" key="1">
    <citation type="submission" date="2023-03" db="EMBL/GenBank/DDBJ databases">
        <title>Massive genome expansion in bonnet fungi (Mycena s.s.) driven by repeated elements and novel gene families across ecological guilds.</title>
        <authorList>
            <consortium name="Lawrence Berkeley National Laboratory"/>
            <person name="Harder C.B."/>
            <person name="Miyauchi S."/>
            <person name="Viragh M."/>
            <person name="Kuo A."/>
            <person name="Thoen E."/>
            <person name="Andreopoulos B."/>
            <person name="Lu D."/>
            <person name="Skrede I."/>
            <person name="Drula E."/>
            <person name="Henrissat B."/>
            <person name="Morin E."/>
            <person name="Kohler A."/>
            <person name="Barry K."/>
            <person name="LaButti K."/>
            <person name="Morin E."/>
            <person name="Salamov A."/>
            <person name="Lipzen A."/>
            <person name="Mereny Z."/>
            <person name="Hegedus B."/>
            <person name="Baldrian P."/>
            <person name="Stursova M."/>
            <person name="Weitz H."/>
            <person name="Taylor A."/>
            <person name="Grigoriev I.V."/>
            <person name="Nagy L.G."/>
            <person name="Martin F."/>
            <person name="Kauserud H."/>
        </authorList>
    </citation>
    <scope>NUCLEOTIDE SEQUENCE</scope>
    <source>
        <strain evidence="1">CBHHK182m</strain>
    </source>
</reference>
<proteinExistence type="predicted"/>
<protein>
    <submittedName>
        <fullName evidence="1">Uncharacterized protein</fullName>
    </submittedName>
</protein>
<dbReference type="Proteomes" id="UP001215598">
    <property type="component" value="Unassembled WGS sequence"/>
</dbReference>
<accession>A0AAD7P053</accession>
<organism evidence="1 2">
    <name type="scientific">Mycena metata</name>
    <dbReference type="NCBI Taxonomy" id="1033252"/>
    <lineage>
        <taxon>Eukaryota</taxon>
        <taxon>Fungi</taxon>
        <taxon>Dikarya</taxon>
        <taxon>Basidiomycota</taxon>
        <taxon>Agaricomycotina</taxon>
        <taxon>Agaricomycetes</taxon>
        <taxon>Agaricomycetidae</taxon>
        <taxon>Agaricales</taxon>
        <taxon>Marasmiineae</taxon>
        <taxon>Mycenaceae</taxon>
        <taxon>Mycena</taxon>
    </lineage>
</organism>
<dbReference type="AlphaFoldDB" id="A0AAD7P053"/>
<keyword evidence="2" id="KW-1185">Reference proteome</keyword>
<comment type="caution">
    <text evidence="1">The sequence shown here is derived from an EMBL/GenBank/DDBJ whole genome shotgun (WGS) entry which is preliminary data.</text>
</comment>
<sequence length="144" mass="16396">MEKSKHRTGTVKHWVTVLLWQKEKGTGVIRTLGGKTVLQKKSGKLRTWAHNTPYNMRKMQASGLFLTIIAQWVQIKRRGNNVSTNALLHAAKGNMPVQKGTENFAKEIINRPPRHAQNHTHRANWPTPYMTRGALTTWGLHAED</sequence>
<gene>
    <name evidence="1" type="ORF">B0H16DRAFT_1447189</name>
</gene>
<evidence type="ECO:0000313" key="1">
    <source>
        <dbReference type="EMBL" id="KAJ7782951.1"/>
    </source>
</evidence>